<reference evidence="2" key="1">
    <citation type="journal article" date="2013" name="Genetics">
        <title>The draft genome and transcriptome of Panagrellus redivivus are shaped by the harsh demands of a free-living lifestyle.</title>
        <authorList>
            <person name="Srinivasan J."/>
            <person name="Dillman A.R."/>
            <person name="Macchietto M.G."/>
            <person name="Heikkinen L."/>
            <person name="Lakso M."/>
            <person name="Fracchia K.M."/>
            <person name="Antoshechkin I."/>
            <person name="Mortazavi A."/>
            <person name="Wong G."/>
            <person name="Sternberg P.W."/>
        </authorList>
    </citation>
    <scope>NUCLEOTIDE SEQUENCE [LARGE SCALE GENOMIC DNA]</scope>
    <source>
        <strain evidence="2">MT8872</strain>
    </source>
</reference>
<evidence type="ECO:0000313" key="3">
    <source>
        <dbReference type="WBParaSite" id="Pan_g22883.t1"/>
    </source>
</evidence>
<accession>A0A7E4ZX37</accession>
<keyword evidence="1" id="KW-0732">Signal</keyword>
<keyword evidence="2" id="KW-1185">Reference proteome</keyword>
<dbReference type="Proteomes" id="UP000492821">
    <property type="component" value="Unassembled WGS sequence"/>
</dbReference>
<sequence>MALTRIMSVLAAFEATTKQTIAATPDDLLLSCFGGVCQQQFYETDDNYCLKSDYYTCLPEHLYFYDDPYDCRFRRS</sequence>
<reference evidence="3" key="2">
    <citation type="submission" date="2020-10" db="UniProtKB">
        <authorList>
            <consortium name="WormBaseParasite"/>
        </authorList>
    </citation>
    <scope>IDENTIFICATION</scope>
</reference>
<dbReference type="WBParaSite" id="Pan_g22883.t1">
    <property type="protein sequence ID" value="Pan_g22883.t1"/>
    <property type="gene ID" value="Pan_g22883"/>
</dbReference>
<dbReference type="AlphaFoldDB" id="A0A7E4ZX37"/>
<evidence type="ECO:0000256" key="1">
    <source>
        <dbReference type="SAM" id="SignalP"/>
    </source>
</evidence>
<name>A0A7E4ZX37_PANRE</name>
<proteinExistence type="predicted"/>
<feature type="chain" id="PRO_5028833396" evidence="1">
    <location>
        <begin position="23"/>
        <end position="76"/>
    </location>
</feature>
<protein>
    <submittedName>
        <fullName evidence="3">Chitin-binding type-2 domain-containing protein</fullName>
    </submittedName>
</protein>
<organism evidence="2 3">
    <name type="scientific">Panagrellus redivivus</name>
    <name type="common">Microworm</name>
    <dbReference type="NCBI Taxonomy" id="6233"/>
    <lineage>
        <taxon>Eukaryota</taxon>
        <taxon>Metazoa</taxon>
        <taxon>Ecdysozoa</taxon>
        <taxon>Nematoda</taxon>
        <taxon>Chromadorea</taxon>
        <taxon>Rhabditida</taxon>
        <taxon>Tylenchina</taxon>
        <taxon>Panagrolaimomorpha</taxon>
        <taxon>Panagrolaimoidea</taxon>
        <taxon>Panagrolaimidae</taxon>
        <taxon>Panagrellus</taxon>
    </lineage>
</organism>
<feature type="signal peptide" evidence="1">
    <location>
        <begin position="1"/>
        <end position="22"/>
    </location>
</feature>
<evidence type="ECO:0000313" key="2">
    <source>
        <dbReference type="Proteomes" id="UP000492821"/>
    </source>
</evidence>